<evidence type="ECO:0000313" key="2">
    <source>
        <dbReference type="Proteomes" id="UP000755585"/>
    </source>
</evidence>
<organism evidence="1 2">
    <name type="scientific">Kribbella aluminosa</name>
    <dbReference type="NCBI Taxonomy" id="416017"/>
    <lineage>
        <taxon>Bacteria</taxon>
        <taxon>Bacillati</taxon>
        <taxon>Actinomycetota</taxon>
        <taxon>Actinomycetes</taxon>
        <taxon>Propionibacteriales</taxon>
        <taxon>Kribbellaceae</taxon>
        <taxon>Kribbella</taxon>
    </lineage>
</organism>
<gene>
    <name evidence="1" type="ORF">JOF29_007122</name>
</gene>
<name>A0ABS4UWK5_9ACTN</name>
<evidence type="ECO:0008006" key="3">
    <source>
        <dbReference type="Google" id="ProtNLM"/>
    </source>
</evidence>
<evidence type="ECO:0000313" key="1">
    <source>
        <dbReference type="EMBL" id="MBP2356012.1"/>
    </source>
</evidence>
<dbReference type="Proteomes" id="UP000755585">
    <property type="component" value="Unassembled WGS sequence"/>
</dbReference>
<sequence>MTVDAGEGRRLMTAASSKEPDVGLAAVVALRQLVEVLEDLQVARARELGWSWQDIATRLGASKQAVHYKHGLRSRRRTGRS</sequence>
<dbReference type="EMBL" id="JAGINT010000002">
    <property type="protein sequence ID" value="MBP2356012.1"/>
    <property type="molecule type" value="Genomic_DNA"/>
</dbReference>
<proteinExistence type="predicted"/>
<comment type="caution">
    <text evidence="1">The sequence shown here is derived from an EMBL/GenBank/DDBJ whole genome shotgun (WGS) entry which is preliminary data.</text>
</comment>
<dbReference type="RefSeq" id="WP_245359746.1">
    <property type="nucleotide sequence ID" value="NZ_BAAAVU010000005.1"/>
</dbReference>
<reference evidence="1 2" key="1">
    <citation type="submission" date="2021-03" db="EMBL/GenBank/DDBJ databases">
        <title>Sequencing the genomes of 1000 actinobacteria strains.</title>
        <authorList>
            <person name="Klenk H.-P."/>
        </authorList>
    </citation>
    <scope>NUCLEOTIDE SEQUENCE [LARGE SCALE GENOMIC DNA]</scope>
    <source>
        <strain evidence="1 2">DSM 18824</strain>
    </source>
</reference>
<keyword evidence="2" id="KW-1185">Reference proteome</keyword>
<protein>
    <recommendedName>
        <fullName evidence="3">RNA polymerase subunit sigma-70</fullName>
    </recommendedName>
</protein>
<accession>A0ABS4UWK5</accession>